<dbReference type="Proteomes" id="UP000265419">
    <property type="component" value="Unassembled WGS sequence"/>
</dbReference>
<dbReference type="CDD" id="cd03392">
    <property type="entry name" value="PAP2_like_2"/>
    <property type="match status" value="1"/>
</dbReference>
<feature type="transmembrane region" description="Helical" evidence="1">
    <location>
        <begin position="40"/>
        <end position="60"/>
    </location>
</feature>
<accession>A0A399JCX7</accession>
<feature type="transmembrane region" description="Helical" evidence="1">
    <location>
        <begin position="196"/>
        <end position="216"/>
    </location>
</feature>
<dbReference type="AlphaFoldDB" id="A0A399JCX7"/>
<sequence length="273" mass="28505">MGQRASLRRLLSPRVGLLQGTTAGGGPGGNPASVGGGKRWVLWLAVTAAVLSVVAAVGIYESLGEEDDLAAYDRPVLDFFALHRLSWLTPAVAAFTRIGSAPVLSVILLLLVGILCWRRRSLYPLLLLAGAAAASVLLTVALKNALDRPRPPYELAVPPFETSGSFPSGHTLNSTALALVLCYLMLRFSRPRPLKLVAIGVALIYIAAMGVSRLYLGAHWLTDVVSGWALGLLVAALAVVVDRLLLWRAPAVIVAPPAPGTGGESPGGDPVSA</sequence>
<feature type="transmembrane region" description="Helical" evidence="1">
    <location>
        <begin position="94"/>
        <end position="115"/>
    </location>
</feature>
<keyword evidence="1" id="KW-0472">Membrane</keyword>
<evidence type="ECO:0000313" key="3">
    <source>
        <dbReference type="EMBL" id="RII42109.1"/>
    </source>
</evidence>
<dbReference type="Gene3D" id="1.20.144.10">
    <property type="entry name" value="Phosphatidic acid phosphatase type 2/haloperoxidase"/>
    <property type="match status" value="2"/>
</dbReference>
<feature type="domain" description="Phosphatidic acid phosphatase type 2/haloperoxidase" evidence="2">
    <location>
        <begin position="123"/>
        <end position="239"/>
    </location>
</feature>
<keyword evidence="1" id="KW-0812">Transmembrane</keyword>
<comment type="caution">
    <text evidence="3">The sequence shown here is derived from an EMBL/GenBank/DDBJ whole genome shotgun (WGS) entry which is preliminary data.</text>
</comment>
<name>A0A399JCX7_9MICC</name>
<reference evidence="3 4" key="1">
    <citation type="submission" date="2018-07" db="EMBL/GenBank/DDBJ databases">
        <title>Arthrobacter sp. nov., isolated from raw cow's milk with high bacterial count.</title>
        <authorList>
            <person name="Hahne J."/>
            <person name="Isele D."/>
            <person name="Lipski A."/>
        </authorList>
    </citation>
    <scope>NUCLEOTIDE SEQUENCE [LARGE SCALE GENOMIC DNA]</scope>
    <source>
        <strain evidence="3 4">JZ R-35</strain>
    </source>
</reference>
<dbReference type="InterPro" id="IPR000326">
    <property type="entry name" value="PAP2/HPO"/>
</dbReference>
<dbReference type="EMBL" id="QQXK01000016">
    <property type="protein sequence ID" value="RII42109.1"/>
    <property type="molecule type" value="Genomic_DNA"/>
</dbReference>
<feature type="transmembrane region" description="Helical" evidence="1">
    <location>
        <begin position="228"/>
        <end position="246"/>
    </location>
</feature>
<evidence type="ECO:0000256" key="1">
    <source>
        <dbReference type="SAM" id="Phobius"/>
    </source>
</evidence>
<feature type="transmembrane region" description="Helical" evidence="1">
    <location>
        <begin position="122"/>
        <end position="146"/>
    </location>
</feature>
<proteinExistence type="predicted"/>
<keyword evidence="1" id="KW-1133">Transmembrane helix</keyword>
<organism evidence="3 4">
    <name type="scientific">Galactobacter valiniphilus</name>
    <dbReference type="NCBI Taxonomy" id="2676122"/>
    <lineage>
        <taxon>Bacteria</taxon>
        <taxon>Bacillati</taxon>
        <taxon>Actinomycetota</taxon>
        <taxon>Actinomycetes</taxon>
        <taxon>Micrococcales</taxon>
        <taxon>Micrococcaceae</taxon>
        <taxon>Galactobacter</taxon>
    </lineage>
</organism>
<keyword evidence="4" id="KW-1185">Reference proteome</keyword>
<dbReference type="SMART" id="SM00014">
    <property type="entry name" value="acidPPc"/>
    <property type="match status" value="1"/>
</dbReference>
<dbReference type="PANTHER" id="PTHR14969:SF13">
    <property type="entry name" value="AT30094P"/>
    <property type="match status" value="1"/>
</dbReference>
<dbReference type="Pfam" id="PF01569">
    <property type="entry name" value="PAP2"/>
    <property type="match status" value="1"/>
</dbReference>
<dbReference type="PANTHER" id="PTHR14969">
    <property type="entry name" value="SPHINGOSINE-1-PHOSPHATE PHOSPHOHYDROLASE"/>
    <property type="match status" value="1"/>
</dbReference>
<evidence type="ECO:0000313" key="4">
    <source>
        <dbReference type="Proteomes" id="UP000265419"/>
    </source>
</evidence>
<dbReference type="InterPro" id="IPR036938">
    <property type="entry name" value="PAP2/HPO_sf"/>
</dbReference>
<protein>
    <submittedName>
        <fullName evidence="3">PAP2 family protein</fullName>
    </submittedName>
</protein>
<feature type="transmembrane region" description="Helical" evidence="1">
    <location>
        <begin position="166"/>
        <end position="184"/>
    </location>
</feature>
<gene>
    <name evidence="3" type="ORF">DWB68_09315</name>
</gene>
<dbReference type="SUPFAM" id="SSF48317">
    <property type="entry name" value="Acid phosphatase/Vanadium-dependent haloperoxidase"/>
    <property type="match status" value="1"/>
</dbReference>
<evidence type="ECO:0000259" key="2">
    <source>
        <dbReference type="SMART" id="SM00014"/>
    </source>
</evidence>